<feature type="domain" description="FtsK gamma" evidence="2">
    <location>
        <begin position="191"/>
        <end position="256"/>
    </location>
</feature>
<dbReference type="EMBL" id="CP148074">
    <property type="protein sequence ID" value="WXL27727.1"/>
    <property type="molecule type" value="Genomic_DNA"/>
</dbReference>
<dbReference type="Gene3D" id="1.10.10.10">
    <property type="entry name" value="Winged helix-like DNA-binding domain superfamily/Winged helix DNA-binding domain"/>
    <property type="match status" value="1"/>
</dbReference>
<dbReference type="Proteomes" id="UP001476583">
    <property type="component" value="Chromosome"/>
</dbReference>
<evidence type="ECO:0000313" key="4">
    <source>
        <dbReference type="Proteomes" id="UP001476583"/>
    </source>
</evidence>
<feature type="region of interest" description="Disordered" evidence="1">
    <location>
        <begin position="253"/>
        <end position="273"/>
    </location>
</feature>
<proteinExistence type="predicted"/>
<dbReference type="SUPFAM" id="SSF46785">
    <property type="entry name" value="Winged helix' DNA-binding domain"/>
    <property type="match status" value="1"/>
</dbReference>
<evidence type="ECO:0000256" key="1">
    <source>
        <dbReference type="SAM" id="MobiDB-lite"/>
    </source>
</evidence>
<gene>
    <name evidence="3" type="ORF">WG219_09870</name>
</gene>
<reference evidence="3 4" key="1">
    <citation type="submission" date="2024-03" db="EMBL/GenBank/DDBJ databases">
        <title>Complete genome of BD2.</title>
        <authorList>
            <person name="Cao G."/>
        </authorList>
    </citation>
    <scope>NUCLEOTIDE SEQUENCE [LARGE SCALE GENOMIC DNA]</scope>
    <source>
        <strain evidence="3 4">BD2</strain>
    </source>
</reference>
<dbReference type="Pfam" id="PF09397">
    <property type="entry name" value="FtsK_gamma"/>
    <property type="match status" value="1"/>
</dbReference>
<sequence>MTKAAAAVRAEPKTVQQVTEQVAESLTESVELTDEHPKLSPVQLSSETLGRDLLQVLLQEIRALPDVWPKLNEKKQAAVIERLTSTVTRATTHAVKLIAAGGNPTISGILESVAIKEGIKATFKVSQFDPMRHELIDSQGKVCLLVVANAADHLGGMEEVKPDPDQGELLGEQQTGDFEDDVANAEAETGPGNQDPLYTEAIQFVIRERRPAISVLQRELKVGYNRAARIIEAMEADRVVGPADENGTRRVLVSAPPENESGGQANPTGTPPAKYGSYSYSDVKALLAKASPEVTFDYLQSRLAIDQATAQGLLIRMLDDGTIVLQSEAAVPTNNTYRVAISLDDLELKMD</sequence>
<dbReference type="PANTHER" id="PTHR22683:SF41">
    <property type="entry name" value="DNA TRANSLOCASE FTSK"/>
    <property type="match status" value="1"/>
</dbReference>
<dbReference type="InterPro" id="IPR018541">
    <property type="entry name" value="Ftsk_gamma"/>
</dbReference>
<dbReference type="InterPro" id="IPR036390">
    <property type="entry name" value="WH_DNA-bd_sf"/>
</dbReference>
<dbReference type="InterPro" id="IPR036388">
    <property type="entry name" value="WH-like_DNA-bd_sf"/>
</dbReference>
<dbReference type="InterPro" id="IPR050206">
    <property type="entry name" value="FtsK/SpoIIIE/SftA"/>
</dbReference>
<dbReference type="PANTHER" id="PTHR22683">
    <property type="entry name" value="SPORULATION PROTEIN RELATED"/>
    <property type="match status" value="1"/>
</dbReference>
<evidence type="ECO:0000313" key="3">
    <source>
        <dbReference type="EMBL" id="WXL27727.1"/>
    </source>
</evidence>
<organism evidence="3 4">
    <name type="scientific">Ectopseudomonas mendocina</name>
    <name type="common">Pseudomonas mendocina</name>
    <dbReference type="NCBI Taxonomy" id="300"/>
    <lineage>
        <taxon>Bacteria</taxon>
        <taxon>Pseudomonadati</taxon>
        <taxon>Pseudomonadota</taxon>
        <taxon>Gammaproteobacteria</taxon>
        <taxon>Pseudomonadales</taxon>
        <taxon>Pseudomonadaceae</taxon>
        <taxon>Ectopseudomonas</taxon>
    </lineage>
</organism>
<name>A0ABZ2RMI9_ECTME</name>
<evidence type="ECO:0000259" key="2">
    <source>
        <dbReference type="SMART" id="SM00843"/>
    </source>
</evidence>
<accession>A0ABZ2RMI9</accession>
<dbReference type="SMART" id="SM00843">
    <property type="entry name" value="Ftsk_gamma"/>
    <property type="match status" value="1"/>
</dbReference>
<keyword evidence="4" id="KW-1185">Reference proteome</keyword>
<protein>
    <submittedName>
        <fullName evidence="3">DNA translocase FtsK</fullName>
    </submittedName>
</protein>